<keyword evidence="3" id="KW-1185">Reference proteome</keyword>
<reference evidence="3" key="1">
    <citation type="submission" date="2013-09" db="EMBL/GenBank/DDBJ databases">
        <title>The Genome Sequence of Anopheles culicifacies species A.</title>
        <authorList>
            <consortium name="The Broad Institute Genomics Platform"/>
            <person name="Neafsey D.E."/>
            <person name="Besansky N."/>
            <person name="Howell P."/>
            <person name="Walton C."/>
            <person name="Young S.K."/>
            <person name="Zeng Q."/>
            <person name="Gargeya S."/>
            <person name="Fitzgerald M."/>
            <person name="Haas B."/>
            <person name="Abouelleil A."/>
            <person name="Allen A.W."/>
            <person name="Alvarado L."/>
            <person name="Arachchi H.M."/>
            <person name="Berlin A.M."/>
            <person name="Chapman S.B."/>
            <person name="Gainer-Dewar J."/>
            <person name="Goldberg J."/>
            <person name="Griggs A."/>
            <person name="Gujja S."/>
            <person name="Hansen M."/>
            <person name="Howarth C."/>
            <person name="Imamovic A."/>
            <person name="Ireland A."/>
            <person name="Larimer J."/>
            <person name="McCowan C."/>
            <person name="Murphy C."/>
            <person name="Pearson M."/>
            <person name="Poon T.W."/>
            <person name="Priest M."/>
            <person name="Roberts A."/>
            <person name="Saif S."/>
            <person name="Shea T."/>
            <person name="Sisk P."/>
            <person name="Sykes S."/>
            <person name="Wortman J."/>
            <person name="Nusbaum C."/>
            <person name="Birren B."/>
        </authorList>
    </citation>
    <scope>NUCLEOTIDE SEQUENCE [LARGE SCALE GENOMIC DNA]</scope>
    <source>
        <strain evidence="3">A-37</strain>
    </source>
</reference>
<proteinExistence type="predicted"/>
<evidence type="ECO:0000313" key="2">
    <source>
        <dbReference type="EnsemblMetazoa" id="ACUA027730-PA"/>
    </source>
</evidence>
<reference evidence="2" key="2">
    <citation type="submission" date="2020-05" db="UniProtKB">
        <authorList>
            <consortium name="EnsemblMetazoa"/>
        </authorList>
    </citation>
    <scope>IDENTIFICATION</scope>
    <source>
        <strain evidence="2">A-37</strain>
    </source>
</reference>
<dbReference type="Proteomes" id="UP000075883">
    <property type="component" value="Unassembled WGS sequence"/>
</dbReference>
<evidence type="ECO:0000256" key="1">
    <source>
        <dbReference type="SAM" id="MobiDB-lite"/>
    </source>
</evidence>
<name>A0A182MW54_9DIPT</name>
<feature type="region of interest" description="Disordered" evidence="1">
    <location>
        <begin position="60"/>
        <end position="83"/>
    </location>
</feature>
<sequence length="111" mass="11681">MVAATVATVAVAVASVVVVMAVAVAVVEAVVVDASVRGLRLVVEVGIKDPGDTVTTWRYGPGQAHRDSPSLSHTGHNHTAGVHSHRSKRVGLVFLSIFFVSWKRFARKGPA</sequence>
<organism evidence="2 3">
    <name type="scientific">Anopheles culicifacies</name>
    <dbReference type="NCBI Taxonomy" id="139723"/>
    <lineage>
        <taxon>Eukaryota</taxon>
        <taxon>Metazoa</taxon>
        <taxon>Ecdysozoa</taxon>
        <taxon>Arthropoda</taxon>
        <taxon>Hexapoda</taxon>
        <taxon>Insecta</taxon>
        <taxon>Pterygota</taxon>
        <taxon>Neoptera</taxon>
        <taxon>Endopterygota</taxon>
        <taxon>Diptera</taxon>
        <taxon>Nematocera</taxon>
        <taxon>Culicoidea</taxon>
        <taxon>Culicidae</taxon>
        <taxon>Anophelinae</taxon>
        <taxon>Anopheles</taxon>
        <taxon>culicifacies species complex</taxon>
    </lineage>
</organism>
<dbReference type="EMBL" id="AXCM01008219">
    <property type="status" value="NOT_ANNOTATED_CDS"/>
    <property type="molecule type" value="Genomic_DNA"/>
</dbReference>
<dbReference type="VEuPathDB" id="VectorBase:ACUA027730"/>
<protein>
    <submittedName>
        <fullName evidence="2">Uncharacterized protein</fullName>
    </submittedName>
</protein>
<evidence type="ECO:0000313" key="3">
    <source>
        <dbReference type="Proteomes" id="UP000075883"/>
    </source>
</evidence>
<dbReference type="AlphaFoldDB" id="A0A182MW54"/>
<accession>A0A182MW54</accession>
<dbReference type="EnsemblMetazoa" id="ACUA027730-RA">
    <property type="protein sequence ID" value="ACUA027730-PA"/>
    <property type="gene ID" value="ACUA027730"/>
</dbReference>